<evidence type="ECO:0000256" key="1">
    <source>
        <dbReference type="ARBA" id="ARBA00004651"/>
    </source>
</evidence>
<dbReference type="EMBL" id="JBBMFT010000001">
    <property type="protein sequence ID" value="MEQ2455238.1"/>
    <property type="molecule type" value="Genomic_DNA"/>
</dbReference>
<dbReference type="NCBIfam" id="TIGR00254">
    <property type="entry name" value="GGDEF"/>
    <property type="match status" value="1"/>
</dbReference>
<evidence type="ECO:0000256" key="2">
    <source>
        <dbReference type="ARBA" id="ARBA00022475"/>
    </source>
</evidence>
<dbReference type="CDD" id="cd01949">
    <property type="entry name" value="GGDEF"/>
    <property type="match status" value="1"/>
</dbReference>
<dbReference type="InterPro" id="IPR043128">
    <property type="entry name" value="Rev_trsase/Diguanyl_cyclase"/>
</dbReference>
<keyword evidence="8" id="KW-0808">Transferase</keyword>
<evidence type="ECO:0000256" key="6">
    <source>
        <dbReference type="SAM" id="Phobius"/>
    </source>
</evidence>
<dbReference type="InterPro" id="IPR050469">
    <property type="entry name" value="Diguanylate_Cyclase"/>
</dbReference>
<dbReference type="InterPro" id="IPR033479">
    <property type="entry name" value="dCache_1"/>
</dbReference>
<evidence type="ECO:0000256" key="5">
    <source>
        <dbReference type="ARBA" id="ARBA00023136"/>
    </source>
</evidence>
<dbReference type="PANTHER" id="PTHR45138">
    <property type="entry name" value="REGULATORY COMPONENTS OF SENSORY TRANSDUCTION SYSTEM"/>
    <property type="match status" value="1"/>
</dbReference>
<dbReference type="PANTHER" id="PTHR45138:SF9">
    <property type="entry name" value="DIGUANYLATE CYCLASE DGCM-RELATED"/>
    <property type="match status" value="1"/>
</dbReference>
<sequence length="488" mass="54582">MRHHKKRLTQTRYVATLAAFLLFLSACLIVFYYSVNSAAEHYTEESLHTSVGHQAYQLQYILNNQFTALSYLADHISHTGDLLGEDSLSLLQSVEQQGDFQCVMICTPDGVGHTADGTETQIGERDYFKQSMQGKNSMSDPLSSSLNGEERVVLSVPIWSDGQVIGILGGSYDLRSISTMLFSDLYGGKGISFLISGNGTLIIPEGVVLEGSATHVKELCASVEFEYPDTEESLESNLKNGVSGSCRFRYQEEESYWIYEPLGIEDWNVCYIISRDDAQENYHFILQYETFFIIAFFGAVAGLLFVLLRFYLQDRRELLHLANTDPLTSLLNKESTQQAIEQWLERGEKTGVQVMLMLDMDGFKQINDTYGHGVGDHTLQQAATLLKSIFRADDILGRVGGDEFMILMKNVSDLHAVERQMTRVCRCFQEITIPEAPGLVAGCSIGAAYHPQHGANFTQLYRQADQALYQAKGCGRGTWIICQNTTEV</sequence>
<dbReference type="SUPFAM" id="SSF55073">
    <property type="entry name" value="Nucleotide cyclase"/>
    <property type="match status" value="1"/>
</dbReference>
<evidence type="ECO:0000256" key="4">
    <source>
        <dbReference type="ARBA" id="ARBA00022989"/>
    </source>
</evidence>
<evidence type="ECO:0000313" key="9">
    <source>
        <dbReference type="Proteomes" id="UP001440599"/>
    </source>
</evidence>
<dbReference type="EC" id="2.7.7.65" evidence="8"/>
<keyword evidence="3 6" id="KW-0812">Transmembrane</keyword>
<feature type="transmembrane region" description="Helical" evidence="6">
    <location>
        <begin position="12"/>
        <end position="33"/>
    </location>
</feature>
<protein>
    <submittedName>
        <fullName evidence="8">Diguanylate cyclase</fullName>
        <ecNumber evidence="8">2.7.7.65</ecNumber>
    </submittedName>
</protein>
<comment type="caution">
    <text evidence="8">The sequence shown here is derived from an EMBL/GenBank/DDBJ whole genome shotgun (WGS) entry which is preliminary data.</text>
</comment>
<dbReference type="Gene3D" id="3.30.450.20">
    <property type="entry name" value="PAS domain"/>
    <property type="match status" value="1"/>
</dbReference>
<keyword evidence="4 6" id="KW-1133">Transmembrane helix</keyword>
<dbReference type="Gene3D" id="3.30.70.270">
    <property type="match status" value="1"/>
</dbReference>
<evidence type="ECO:0000259" key="7">
    <source>
        <dbReference type="PROSITE" id="PS50887"/>
    </source>
</evidence>
<evidence type="ECO:0000256" key="3">
    <source>
        <dbReference type="ARBA" id="ARBA00022692"/>
    </source>
</evidence>
<name>A0ABV1EKY4_9FIRM</name>
<reference evidence="8 9" key="1">
    <citation type="submission" date="2024-03" db="EMBL/GenBank/DDBJ databases">
        <title>Human intestinal bacterial collection.</title>
        <authorList>
            <person name="Pauvert C."/>
            <person name="Hitch T.C.A."/>
            <person name="Clavel T."/>
        </authorList>
    </citation>
    <scope>NUCLEOTIDE SEQUENCE [LARGE SCALE GENOMIC DNA]</scope>
    <source>
        <strain evidence="8 9">CLA-AP-H34</strain>
    </source>
</reference>
<dbReference type="RefSeq" id="WP_349138934.1">
    <property type="nucleotide sequence ID" value="NZ_JBBMFT010000001.1"/>
</dbReference>
<dbReference type="PROSITE" id="PS50887">
    <property type="entry name" value="GGDEF"/>
    <property type="match status" value="1"/>
</dbReference>
<keyword evidence="8" id="KW-0548">Nucleotidyltransferase</keyword>
<dbReference type="InterPro" id="IPR029787">
    <property type="entry name" value="Nucleotide_cyclase"/>
</dbReference>
<comment type="subcellular location">
    <subcellularLocation>
        <location evidence="1">Cell membrane</location>
        <topology evidence="1">Multi-pass membrane protein</topology>
    </subcellularLocation>
</comment>
<feature type="transmembrane region" description="Helical" evidence="6">
    <location>
        <begin position="291"/>
        <end position="312"/>
    </location>
</feature>
<dbReference type="InterPro" id="IPR000160">
    <property type="entry name" value="GGDEF_dom"/>
</dbReference>
<dbReference type="GO" id="GO:0052621">
    <property type="term" value="F:diguanylate cyclase activity"/>
    <property type="evidence" value="ECO:0007669"/>
    <property type="project" value="UniProtKB-EC"/>
</dbReference>
<dbReference type="PROSITE" id="PS51257">
    <property type="entry name" value="PROKAR_LIPOPROTEIN"/>
    <property type="match status" value="1"/>
</dbReference>
<keyword evidence="2" id="KW-1003">Cell membrane</keyword>
<organism evidence="8 9">
    <name type="scientific">Flavonifractor hominis</name>
    <dbReference type="NCBI Taxonomy" id="3133178"/>
    <lineage>
        <taxon>Bacteria</taxon>
        <taxon>Bacillati</taxon>
        <taxon>Bacillota</taxon>
        <taxon>Clostridia</taxon>
        <taxon>Eubacteriales</taxon>
        <taxon>Oscillospiraceae</taxon>
        <taxon>Flavonifractor</taxon>
    </lineage>
</organism>
<keyword evidence="5 6" id="KW-0472">Membrane</keyword>
<dbReference type="Pfam" id="PF02743">
    <property type="entry name" value="dCache_1"/>
    <property type="match status" value="1"/>
</dbReference>
<feature type="domain" description="GGDEF" evidence="7">
    <location>
        <begin position="351"/>
        <end position="484"/>
    </location>
</feature>
<evidence type="ECO:0000313" key="8">
    <source>
        <dbReference type="EMBL" id="MEQ2455238.1"/>
    </source>
</evidence>
<dbReference type="SMART" id="SM00267">
    <property type="entry name" value="GGDEF"/>
    <property type="match status" value="1"/>
</dbReference>
<dbReference type="InterPro" id="IPR029151">
    <property type="entry name" value="Sensor-like_sf"/>
</dbReference>
<accession>A0ABV1EKY4</accession>
<keyword evidence="9" id="KW-1185">Reference proteome</keyword>
<dbReference type="SUPFAM" id="SSF103190">
    <property type="entry name" value="Sensory domain-like"/>
    <property type="match status" value="1"/>
</dbReference>
<dbReference type="Pfam" id="PF00990">
    <property type="entry name" value="GGDEF"/>
    <property type="match status" value="1"/>
</dbReference>
<gene>
    <name evidence="8" type="ORF">WMO45_01785</name>
</gene>
<proteinExistence type="predicted"/>
<dbReference type="Proteomes" id="UP001440599">
    <property type="component" value="Unassembled WGS sequence"/>
</dbReference>